<evidence type="ECO:0000256" key="1">
    <source>
        <dbReference type="SAM" id="Phobius"/>
    </source>
</evidence>
<dbReference type="Proteomes" id="UP000271031">
    <property type="component" value="Unassembled WGS sequence"/>
</dbReference>
<feature type="transmembrane region" description="Helical" evidence="1">
    <location>
        <begin position="343"/>
        <end position="365"/>
    </location>
</feature>
<gene>
    <name evidence="2" type="ORF">EDM56_26355</name>
</gene>
<dbReference type="Pfam" id="PF03929">
    <property type="entry name" value="PepSY_TM"/>
    <property type="match status" value="1"/>
</dbReference>
<dbReference type="EMBL" id="RHHQ01000023">
    <property type="protein sequence ID" value="RNB81240.1"/>
    <property type="molecule type" value="Genomic_DNA"/>
</dbReference>
<evidence type="ECO:0000313" key="3">
    <source>
        <dbReference type="Proteomes" id="UP000271031"/>
    </source>
</evidence>
<evidence type="ECO:0000313" key="2">
    <source>
        <dbReference type="EMBL" id="RNB81240.1"/>
    </source>
</evidence>
<sequence length="382" mass="43181">MTVRKIMLKVHLWLSLLVGLFLVAICTSGSILVFKDEINVAIHSNYYKPLPPTGTTISVEELTQIASKAFPGYHTNFIDTPEYIGGVYRLWLNNEENKIETYKHVLIDPGTGKVLGGYDVYGGFMGFLDDLHIHLLMKKDFGLGEEFGIYSVGIVGLVFLVILVTGIYVWWPGIRKWVSGFKVIYNKGIYFLNRDLHKSIGIISVPLLLILALTGAAFVFDETIFGWFGSQPYSTPPVAIESTPNGQNRMPLDEFFKIAKKEYPDFQANEMYVPGEPKEAVQVYMSSTGYDPTLFGNVRVYIDQYTGKVIWKSDPTNETTAGMYDTWRTALHYGFFGGEIVKVIYFIFGMMPLVLMITGLVVWRYKANLKKKSKKKAQEKVA</sequence>
<keyword evidence="3" id="KW-1185">Reference proteome</keyword>
<reference evidence="2 3" key="1">
    <citation type="submission" date="2018-10" db="EMBL/GenBank/DDBJ databases">
        <title>Phylogenomics of Brevibacillus.</title>
        <authorList>
            <person name="Dunlap C."/>
        </authorList>
    </citation>
    <scope>NUCLEOTIDE SEQUENCE [LARGE SCALE GENOMIC DNA]</scope>
    <source>
        <strain evidence="2 3">JCM 15716</strain>
    </source>
</reference>
<comment type="caution">
    <text evidence="2">The sequence shown here is derived from an EMBL/GenBank/DDBJ whole genome shotgun (WGS) entry which is preliminary data.</text>
</comment>
<keyword evidence="1" id="KW-1133">Transmembrane helix</keyword>
<keyword evidence="1" id="KW-0472">Membrane</keyword>
<feature type="transmembrane region" description="Helical" evidence="1">
    <location>
        <begin position="200"/>
        <end position="220"/>
    </location>
</feature>
<dbReference type="InterPro" id="IPR005625">
    <property type="entry name" value="PepSY-ass_TM"/>
</dbReference>
<dbReference type="RefSeq" id="WP_122920922.1">
    <property type="nucleotide sequence ID" value="NZ_RHHQ01000023.1"/>
</dbReference>
<protein>
    <submittedName>
        <fullName evidence="2">Uncharacterized protein</fullName>
    </submittedName>
</protein>
<organism evidence="2 3">
    <name type="scientific">Brevibacillus fluminis</name>
    <dbReference type="NCBI Taxonomy" id="511487"/>
    <lineage>
        <taxon>Bacteria</taxon>
        <taxon>Bacillati</taxon>
        <taxon>Bacillota</taxon>
        <taxon>Bacilli</taxon>
        <taxon>Bacillales</taxon>
        <taxon>Paenibacillaceae</taxon>
        <taxon>Brevibacillus</taxon>
    </lineage>
</organism>
<keyword evidence="1" id="KW-0812">Transmembrane</keyword>
<dbReference type="PANTHER" id="PTHR34219">
    <property type="entry name" value="IRON-REGULATED INNER MEMBRANE PROTEIN-RELATED"/>
    <property type="match status" value="1"/>
</dbReference>
<feature type="transmembrane region" description="Helical" evidence="1">
    <location>
        <begin position="12"/>
        <end position="34"/>
    </location>
</feature>
<feature type="transmembrane region" description="Helical" evidence="1">
    <location>
        <begin position="147"/>
        <end position="171"/>
    </location>
</feature>
<name>A0A3M8CZK7_9BACL</name>
<proteinExistence type="predicted"/>
<accession>A0A3M8CZK7</accession>
<dbReference type="AlphaFoldDB" id="A0A3M8CZK7"/>
<dbReference type="OrthoDB" id="111691at2"/>